<evidence type="ECO:0000313" key="6">
    <source>
        <dbReference type="Proteomes" id="UP001597295"/>
    </source>
</evidence>
<dbReference type="InterPro" id="IPR028994">
    <property type="entry name" value="Integrin_alpha_N"/>
</dbReference>
<dbReference type="Pfam" id="PF13517">
    <property type="entry name" value="FG-GAP_3"/>
    <property type="match status" value="2"/>
</dbReference>
<sequence>MTLFSHTLARHASMPQPSRSMLAVGALLLGLMSVSVSAQMALPSKLDVGQAGSASYTLPIAIVPGTSGMEPKLALTYDSQGGNGLMGMGWGISGLSAITRCPRTRAQDGANGAVSYDADDRFCLDGQRLILVGGTYGANNSEYRTEREEFSKIVATAIVNVQPPPPAAPINWPYVGPISFKVQTKAGVTMEFGTTADSAIQTANGSFRVWALSRVTDASGNYFTISYEKSADNSEYRPLEIRYTGNINTGAKPYAVVQFSYENRPDVVPVYQAGSLIKMTKRLDRIRVFDDVPFDAAPTNSGFVRAYVLSYETSPSTDRSRVTAIKLCALNECLPATTFEWSDWQKKANTVTDNSFDPTTTFSTKRIWSLAWGSASPSDNPDGEGGYTNAATRQRNLVDMNGDGKADIQSFAYGGTYWSVGQPGETPTHMKFGAPKQIVASFGDSDAAGDWNNDNVAPRMLADLNNDGFPDILGFASDGIYGALSNAAGGWSAVKKLRSGFGPPTFASQDRTPREFADMNGDGILDIVSFAPLGVHISLGTGGGAFGNATYWLSNLGADTSGDWESSETQPRFVVDLNGDGLPEVVGFRKDGVVVAKNTGASFSTPVVSLPGKFGLDAGWENQKKHTRSFVDMNGDGLPDLVGFANAGIYVALNKGTGTGFESPSFWLQKFGASDGYVDENIHPRRFADVNGDGLPDLVVASSGGIQVALSTGSSLKNLGPMVNYFGASSTAGGFSNQARWPTALADVNGDGYTDIVGFTDESTLVSTNNAGNIIPDLMISATSGVGLKWQVSYQALSFVGAPYNKGAAATFPTVAVEAPIYVATDLKATAGTAVHAHSSYRYEGYRANVKGRGLLGFKKVIARDELTKIEQATSYLQDFPFTGMPAQIERRYVSTAGATGVQLAVTDNIYQTDTYNNGLRAYVKLYRTTEKSWELTPAGLQGVQLPMVRTTYANDVWGNATQIVVQVDEDNDGVFDRSTTTNNEYKPADVSGWILGRLTSTAVTKYRPD</sequence>
<gene>
    <name evidence="5" type="ORF">ACFSM5_11095</name>
</gene>
<name>A0ABW5DVD3_9PROT</name>
<dbReference type="Proteomes" id="UP001597295">
    <property type="component" value="Unassembled WGS sequence"/>
</dbReference>
<proteinExistence type="predicted"/>
<dbReference type="Pfam" id="PF03534">
    <property type="entry name" value="SpvB"/>
    <property type="match status" value="1"/>
</dbReference>
<keyword evidence="3" id="KW-0732">Signal</keyword>
<evidence type="ECO:0000256" key="3">
    <source>
        <dbReference type="ARBA" id="ARBA00022729"/>
    </source>
</evidence>
<evidence type="ECO:0000313" key="5">
    <source>
        <dbReference type="EMBL" id="MFD2263436.1"/>
    </source>
</evidence>
<keyword evidence="6" id="KW-1185">Reference proteome</keyword>
<accession>A0ABW5DVD3</accession>
<organism evidence="5 6">
    <name type="scientific">Lacibacterium aquatile</name>
    <dbReference type="NCBI Taxonomy" id="1168082"/>
    <lineage>
        <taxon>Bacteria</taxon>
        <taxon>Pseudomonadati</taxon>
        <taxon>Pseudomonadota</taxon>
        <taxon>Alphaproteobacteria</taxon>
        <taxon>Rhodospirillales</taxon>
        <taxon>Rhodospirillaceae</taxon>
    </lineage>
</organism>
<dbReference type="InterPro" id="IPR013517">
    <property type="entry name" value="FG-GAP"/>
</dbReference>
<evidence type="ECO:0000256" key="4">
    <source>
        <dbReference type="ARBA" id="ARBA00023026"/>
    </source>
</evidence>
<comment type="subcellular location">
    <subcellularLocation>
        <location evidence="1">Secreted</location>
    </subcellularLocation>
</comment>
<protein>
    <submittedName>
        <fullName evidence="5">FG-GAP-like repeat-containing protein</fullName>
    </submittedName>
</protein>
<dbReference type="InterPro" id="IPR003284">
    <property type="entry name" value="Sal_SpvB"/>
</dbReference>
<dbReference type="Gene3D" id="2.130.10.130">
    <property type="entry name" value="Integrin alpha, N-terminal"/>
    <property type="match status" value="2"/>
</dbReference>
<reference evidence="6" key="1">
    <citation type="journal article" date="2019" name="Int. J. Syst. Evol. Microbiol.">
        <title>The Global Catalogue of Microorganisms (GCM) 10K type strain sequencing project: providing services to taxonomists for standard genome sequencing and annotation.</title>
        <authorList>
            <consortium name="The Broad Institute Genomics Platform"/>
            <consortium name="The Broad Institute Genome Sequencing Center for Infectious Disease"/>
            <person name="Wu L."/>
            <person name="Ma J."/>
        </authorList>
    </citation>
    <scope>NUCLEOTIDE SEQUENCE [LARGE SCALE GENOMIC DNA]</scope>
    <source>
        <strain evidence="6">CGMCC 1.19062</strain>
    </source>
</reference>
<keyword evidence="2" id="KW-0964">Secreted</keyword>
<keyword evidence="4" id="KW-0843">Virulence</keyword>
<dbReference type="PANTHER" id="PTHR44103">
    <property type="entry name" value="PROPROTEIN CONVERTASE P"/>
    <property type="match status" value="1"/>
</dbReference>
<evidence type="ECO:0000256" key="2">
    <source>
        <dbReference type="ARBA" id="ARBA00022525"/>
    </source>
</evidence>
<comment type="caution">
    <text evidence="5">The sequence shown here is derived from an EMBL/GenBank/DDBJ whole genome shotgun (WGS) entry which is preliminary data.</text>
</comment>
<dbReference type="PANTHER" id="PTHR44103:SF1">
    <property type="entry name" value="PROPROTEIN CONVERTASE P"/>
    <property type="match status" value="1"/>
</dbReference>
<dbReference type="RefSeq" id="WP_379876445.1">
    <property type="nucleotide sequence ID" value="NZ_JBHUIP010000011.1"/>
</dbReference>
<dbReference type="SUPFAM" id="SSF69318">
    <property type="entry name" value="Integrin alpha N-terminal domain"/>
    <property type="match status" value="1"/>
</dbReference>
<evidence type="ECO:0000256" key="1">
    <source>
        <dbReference type="ARBA" id="ARBA00004613"/>
    </source>
</evidence>
<dbReference type="EMBL" id="JBHUIP010000011">
    <property type="protein sequence ID" value="MFD2263436.1"/>
    <property type="molecule type" value="Genomic_DNA"/>
</dbReference>